<gene>
    <name evidence="2" type="ORF">Q609_ECAC00993G0001</name>
</gene>
<dbReference type="AlphaFoldDB" id="W1X6I3"/>
<protein>
    <submittedName>
        <fullName evidence="2">Outer membrane usher protein htrE</fullName>
    </submittedName>
</protein>
<comment type="caution">
    <text evidence="2">The sequence shown here is derived from an EMBL/GenBank/DDBJ whole genome shotgun (WGS) entry which is preliminary data.</text>
</comment>
<name>W1X6I3_ECOLX</name>
<feature type="non-terminal residue" evidence="2">
    <location>
        <position position="1"/>
    </location>
</feature>
<dbReference type="Proteomes" id="UP000018853">
    <property type="component" value="Unassembled WGS sequence"/>
</dbReference>
<feature type="domain" description="PapC-like C-terminal" evidence="1">
    <location>
        <begin position="2"/>
        <end position="40"/>
    </location>
</feature>
<accession>W1X6I3</accession>
<proteinExistence type="predicted"/>
<organism evidence="2 3">
    <name type="scientific">Escherichia coli DORA_A_5_14_21</name>
    <dbReference type="NCBI Taxonomy" id="1403943"/>
    <lineage>
        <taxon>Bacteria</taxon>
        <taxon>Pseudomonadati</taxon>
        <taxon>Pseudomonadota</taxon>
        <taxon>Gammaproteobacteria</taxon>
        <taxon>Enterobacterales</taxon>
        <taxon>Enterobacteriaceae</taxon>
        <taxon>Escherichia</taxon>
    </lineage>
</organism>
<reference evidence="2 3" key="1">
    <citation type="submission" date="2013-12" db="EMBL/GenBank/DDBJ databases">
        <title>A Varibaculum cambriense genome reconstructed from a premature infant gut community with otherwise low bacterial novelty that shifts toward anaerobic metabolism during the third week of life.</title>
        <authorList>
            <person name="Brown C.T."/>
            <person name="Sharon I."/>
            <person name="Thomas B.C."/>
            <person name="Castelle C.J."/>
            <person name="Morowitz M.J."/>
            <person name="Banfield J.F."/>
        </authorList>
    </citation>
    <scope>NUCLEOTIDE SEQUENCE [LARGE SCALE GENOMIC DNA]</scope>
    <source>
        <strain evidence="3">DORA_A_5_14_21</strain>
    </source>
</reference>
<dbReference type="Pfam" id="PF13953">
    <property type="entry name" value="PapC_C"/>
    <property type="match status" value="1"/>
</dbReference>
<evidence type="ECO:0000313" key="3">
    <source>
        <dbReference type="Proteomes" id="UP000018853"/>
    </source>
</evidence>
<dbReference type="InterPro" id="IPR043142">
    <property type="entry name" value="PapC-like_C_sf"/>
</dbReference>
<evidence type="ECO:0000313" key="2">
    <source>
        <dbReference type="EMBL" id="ETJ25893.1"/>
    </source>
</evidence>
<dbReference type="InterPro" id="IPR025949">
    <property type="entry name" value="PapC-like_C"/>
</dbReference>
<sequence length="61" mass="6665">IGNVGQGGQAFVRGIEQQGNIRINWVEEGKPVACIAHYKQTADQQKITQTIILNGISCQIQ</sequence>
<dbReference type="Gene3D" id="2.60.40.2070">
    <property type="match status" value="1"/>
</dbReference>
<evidence type="ECO:0000259" key="1">
    <source>
        <dbReference type="Pfam" id="PF13953"/>
    </source>
</evidence>
<dbReference type="EMBL" id="AZLZ01000993">
    <property type="protein sequence ID" value="ETJ25893.1"/>
    <property type="molecule type" value="Genomic_DNA"/>
</dbReference>